<evidence type="ECO:0000313" key="9">
    <source>
        <dbReference type="Proteomes" id="UP000615755"/>
    </source>
</evidence>
<proteinExistence type="predicted"/>
<comment type="caution">
    <text evidence="8">The sequence shown here is derived from an EMBL/GenBank/DDBJ whole genome shotgun (WGS) entry which is preliminary data.</text>
</comment>
<dbReference type="InterPro" id="IPR018011">
    <property type="entry name" value="Carb_sulfotrans_8-10"/>
</dbReference>
<reference evidence="8 9" key="1">
    <citation type="submission" date="2015-03" db="EMBL/GenBank/DDBJ databases">
        <title>Genome sequence of Pseudoalteromonas aurantia.</title>
        <authorList>
            <person name="Xie B.-B."/>
            <person name="Rong J.-C."/>
            <person name="Qin Q.-L."/>
            <person name="Zhang Y.-Z."/>
        </authorList>
    </citation>
    <scope>NUCLEOTIDE SEQUENCE [LARGE SCALE GENOMIC DNA]</scope>
    <source>
        <strain evidence="8 9">208</strain>
    </source>
</reference>
<keyword evidence="3" id="KW-0812">Transmembrane</keyword>
<keyword evidence="4" id="KW-1133">Transmembrane helix</keyword>
<dbReference type="Pfam" id="PF03567">
    <property type="entry name" value="Sulfotransfer_2"/>
    <property type="match status" value="1"/>
</dbReference>
<dbReference type="InterPro" id="IPR027417">
    <property type="entry name" value="P-loop_NTPase"/>
</dbReference>
<evidence type="ECO:0000256" key="4">
    <source>
        <dbReference type="ARBA" id="ARBA00022989"/>
    </source>
</evidence>
<comment type="subcellular location">
    <subcellularLocation>
        <location evidence="1">Golgi apparatus membrane</location>
        <topology evidence="1">Single-pass type II membrane protein</topology>
    </subcellularLocation>
</comment>
<evidence type="ECO:0000256" key="6">
    <source>
        <dbReference type="ARBA" id="ARBA00023136"/>
    </source>
</evidence>
<dbReference type="PANTHER" id="PTHR12137:SF54">
    <property type="entry name" value="CARBOHYDRATE SULFOTRANSFERASE"/>
    <property type="match status" value="1"/>
</dbReference>
<evidence type="ECO:0008006" key="10">
    <source>
        <dbReference type="Google" id="ProtNLM"/>
    </source>
</evidence>
<evidence type="ECO:0000313" key="8">
    <source>
        <dbReference type="EMBL" id="MBE0369288.1"/>
    </source>
</evidence>
<dbReference type="InterPro" id="IPR005331">
    <property type="entry name" value="Sulfotransferase"/>
</dbReference>
<evidence type="ECO:0000256" key="3">
    <source>
        <dbReference type="ARBA" id="ARBA00022692"/>
    </source>
</evidence>
<accession>A0ABR9EHR9</accession>
<evidence type="ECO:0000256" key="2">
    <source>
        <dbReference type="ARBA" id="ARBA00022679"/>
    </source>
</evidence>
<dbReference type="RefSeq" id="WP_192508441.1">
    <property type="nucleotide sequence ID" value="NZ_AQGV01000012.1"/>
</dbReference>
<keyword evidence="6" id="KW-0472">Membrane</keyword>
<organism evidence="8 9">
    <name type="scientific">Pseudoalteromonas aurantia 208</name>
    <dbReference type="NCBI Taxonomy" id="1314867"/>
    <lineage>
        <taxon>Bacteria</taxon>
        <taxon>Pseudomonadati</taxon>
        <taxon>Pseudomonadota</taxon>
        <taxon>Gammaproteobacteria</taxon>
        <taxon>Alteromonadales</taxon>
        <taxon>Pseudoalteromonadaceae</taxon>
        <taxon>Pseudoalteromonas</taxon>
    </lineage>
</organism>
<dbReference type="Gene3D" id="3.40.50.300">
    <property type="entry name" value="P-loop containing nucleotide triphosphate hydrolases"/>
    <property type="match status" value="1"/>
</dbReference>
<protein>
    <recommendedName>
        <fullName evidence="10">Sulfotransferase family protein</fullName>
    </recommendedName>
</protein>
<keyword evidence="7" id="KW-0325">Glycoprotein</keyword>
<keyword evidence="2" id="KW-0808">Transferase</keyword>
<dbReference type="EMBL" id="AQGV01000012">
    <property type="protein sequence ID" value="MBE0369288.1"/>
    <property type="molecule type" value="Genomic_DNA"/>
</dbReference>
<keyword evidence="9" id="KW-1185">Reference proteome</keyword>
<evidence type="ECO:0000256" key="7">
    <source>
        <dbReference type="ARBA" id="ARBA00023180"/>
    </source>
</evidence>
<dbReference type="Proteomes" id="UP000615755">
    <property type="component" value="Unassembled WGS sequence"/>
</dbReference>
<dbReference type="SUPFAM" id="SSF52540">
    <property type="entry name" value="P-loop containing nucleoside triphosphate hydrolases"/>
    <property type="match status" value="1"/>
</dbReference>
<sequence>MISHQHKCLFIHIPKVAGQSIESAFLSELQLSWEDRECLLLKKNSDPKKGPPRLAHLTSDEYLNLNYITQRDYDTYFKFSFVRNPWSRLVSEYNYKQPKMSFDQFVLNFLPKCQHDDYKQHNGIHRHLMPQVDFIYGAGTCQVDFIGKFENIQHDFNIVAKKVFGKSIALPYRNKTKNSSLISKLFNRDTAKPFQAYYTRETRHFVEQFYEKDIKEFNYHFDD</sequence>
<gene>
    <name evidence="8" type="ORF">PAUR_a3104</name>
</gene>
<evidence type="ECO:0000256" key="1">
    <source>
        <dbReference type="ARBA" id="ARBA00004323"/>
    </source>
</evidence>
<keyword evidence="5" id="KW-0333">Golgi apparatus</keyword>
<evidence type="ECO:0000256" key="5">
    <source>
        <dbReference type="ARBA" id="ARBA00023034"/>
    </source>
</evidence>
<dbReference type="PANTHER" id="PTHR12137">
    <property type="entry name" value="CARBOHYDRATE SULFOTRANSFERASE"/>
    <property type="match status" value="1"/>
</dbReference>
<name>A0ABR9EHR9_9GAMM</name>